<evidence type="ECO:0000313" key="2">
    <source>
        <dbReference type="EMBL" id="KZS14643.1"/>
    </source>
</evidence>
<proteinExistence type="predicted"/>
<keyword evidence="3" id="KW-1185">Reference proteome</keyword>
<evidence type="ECO:0000313" key="3">
    <source>
        <dbReference type="Proteomes" id="UP000076858"/>
    </source>
</evidence>
<feature type="region of interest" description="Disordered" evidence="1">
    <location>
        <begin position="16"/>
        <end position="38"/>
    </location>
</feature>
<dbReference type="AlphaFoldDB" id="A0A164XWX4"/>
<organism evidence="2 3">
    <name type="scientific">Daphnia magna</name>
    <dbReference type="NCBI Taxonomy" id="35525"/>
    <lineage>
        <taxon>Eukaryota</taxon>
        <taxon>Metazoa</taxon>
        <taxon>Ecdysozoa</taxon>
        <taxon>Arthropoda</taxon>
        <taxon>Crustacea</taxon>
        <taxon>Branchiopoda</taxon>
        <taxon>Diplostraca</taxon>
        <taxon>Cladocera</taxon>
        <taxon>Anomopoda</taxon>
        <taxon>Daphniidae</taxon>
        <taxon>Daphnia</taxon>
    </lineage>
</organism>
<reference evidence="2 3" key="1">
    <citation type="submission" date="2016-03" db="EMBL/GenBank/DDBJ databases">
        <title>EvidentialGene: Evidence-directed Construction of Genes on Genomes.</title>
        <authorList>
            <person name="Gilbert D.G."/>
            <person name="Choi J.-H."/>
            <person name="Mockaitis K."/>
            <person name="Colbourne J."/>
            <person name="Pfrender M."/>
        </authorList>
    </citation>
    <scope>NUCLEOTIDE SEQUENCE [LARGE SCALE GENOMIC DNA]</scope>
    <source>
        <strain evidence="2 3">Xinb3</strain>
        <tissue evidence="2">Complete organism</tissue>
    </source>
</reference>
<evidence type="ECO:0000256" key="1">
    <source>
        <dbReference type="SAM" id="MobiDB-lite"/>
    </source>
</evidence>
<name>A0A164XWX4_9CRUS</name>
<comment type="caution">
    <text evidence="2">The sequence shown here is derived from an EMBL/GenBank/DDBJ whole genome shotgun (WGS) entry which is preliminary data.</text>
</comment>
<feature type="compositionally biased region" description="Polar residues" evidence="1">
    <location>
        <begin position="16"/>
        <end position="28"/>
    </location>
</feature>
<sequence>MSIAFYNRPLSSSKQFTYSGHTGQSSSGKDIARLHGPRLPGGFKRISVSSRW</sequence>
<dbReference type="Proteomes" id="UP000076858">
    <property type="component" value="Unassembled WGS sequence"/>
</dbReference>
<dbReference type="EMBL" id="LRGB01000944">
    <property type="protein sequence ID" value="KZS14643.1"/>
    <property type="molecule type" value="Genomic_DNA"/>
</dbReference>
<protein>
    <submittedName>
        <fullName evidence="2">Uncharacterized protein</fullName>
    </submittedName>
</protein>
<accession>A0A164XWX4</accession>
<gene>
    <name evidence="2" type="ORF">APZ42_020042</name>
</gene>